<gene>
    <name evidence="2" type="ORF">GMOD_00000439</name>
</gene>
<evidence type="ECO:0000313" key="3">
    <source>
        <dbReference type="Proteomes" id="UP000265663"/>
    </source>
</evidence>
<dbReference type="EMBL" id="KE747824">
    <property type="protein sequence ID" value="RMZ70356.1"/>
    <property type="molecule type" value="Genomic_DNA"/>
</dbReference>
<feature type="region of interest" description="Disordered" evidence="1">
    <location>
        <begin position="185"/>
        <end position="208"/>
    </location>
</feature>
<feature type="compositionally biased region" description="Low complexity" evidence="1">
    <location>
        <begin position="373"/>
        <end position="383"/>
    </location>
</feature>
<feature type="compositionally biased region" description="Polar residues" evidence="1">
    <location>
        <begin position="195"/>
        <end position="204"/>
    </location>
</feature>
<dbReference type="OrthoDB" id="3783520at2759"/>
<feature type="region of interest" description="Disordered" evidence="1">
    <location>
        <begin position="365"/>
        <end position="394"/>
    </location>
</feature>
<dbReference type="Proteomes" id="UP000265663">
    <property type="component" value="Unassembled WGS sequence"/>
</dbReference>
<dbReference type="AlphaFoldDB" id="A0A3M7M767"/>
<evidence type="ECO:0000256" key="1">
    <source>
        <dbReference type="SAM" id="MobiDB-lite"/>
    </source>
</evidence>
<name>A0A3M7M767_9PLEO</name>
<organism evidence="2 3">
    <name type="scientific">Pyrenophora seminiperda CCB06</name>
    <dbReference type="NCBI Taxonomy" id="1302712"/>
    <lineage>
        <taxon>Eukaryota</taxon>
        <taxon>Fungi</taxon>
        <taxon>Dikarya</taxon>
        <taxon>Ascomycota</taxon>
        <taxon>Pezizomycotina</taxon>
        <taxon>Dothideomycetes</taxon>
        <taxon>Pleosporomycetidae</taxon>
        <taxon>Pleosporales</taxon>
        <taxon>Pleosporineae</taxon>
        <taxon>Pleosporaceae</taxon>
        <taxon>Pyrenophora</taxon>
    </lineage>
</organism>
<feature type="compositionally biased region" description="Basic residues" evidence="1">
    <location>
        <begin position="185"/>
        <end position="194"/>
    </location>
</feature>
<protein>
    <submittedName>
        <fullName evidence="2">Uncharacterized protein</fullName>
    </submittedName>
</protein>
<accession>A0A3M7M767</accession>
<keyword evidence="3" id="KW-1185">Reference proteome</keyword>
<evidence type="ECO:0000313" key="2">
    <source>
        <dbReference type="EMBL" id="RMZ70356.1"/>
    </source>
</evidence>
<feature type="region of interest" description="Disordered" evidence="1">
    <location>
        <begin position="284"/>
        <end position="303"/>
    </location>
</feature>
<reference evidence="2 3" key="1">
    <citation type="journal article" date="2014" name="PLoS ONE">
        <title>De novo Genome Assembly of the Fungal Plant Pathogen Pyrenophora semeniperda.</title>
        <authorList>
            <person name="Soliai M.M."/>
            <person name="Meyer S.E."/>
            <person name="Udall J.A."/>
            <person name="Elzinga D.E."/>
            <person name="Hermansen R.A."/>
            <person name="Bodily P.M."/>
            <person name="Hart A.A."/>
            <person name="Coleman C.E."/>
        </authorList>
    </citation>
    <scope>NUCLEOTIDE SEQUENCE [LARGE SCALE GENOMIC DNA]</scope>
    <source>
        <strain evidence="2 3">CCB06</strain>
        <tissue evidence="2">Mycelium</tissue>
    </source>
</reference>
<proteinExistence type="predicted"/>
<sequence>MPMAYSPDMLATSPRQKQPFASVQYGHRVQFASICGHNIHPSSAEHTPRCSSCAVSEASAKSDVALRLLSIHGGLHPPKNLRNQRWNQARKGYLIAKKRLDRARTDEQLRWEREQAWNHAHERVDFKRVQAAAVLPETFSQCLACDSMVAFYPTNIPEAPVAAYAAWWERPGALITTVPIVRRSRTSSLHHKQNPMHTQTTESNSRLRRIVQDHRKSKREKERLDQGWYSRNTAERAIREKFNIGQDFPIQEDFWDSPLRLMLCHQQREHTRTQKCVAERYERRNQLRPLPPPSPLSQSQLPEDLQVDADFAEKLYEKEEKSRRERQAKKVAKEVGYLYFVGGKGNDSALWNEDSEESNKSLVGRTALAEMPGSESSSSSEGTTDGGDVDENMRGIVDLNMRGIVDFDDMDLDDF</sequence>